<feature type="compositionally biased region" description="Basic and acidic residues" evidence="1">
    <location>
        <begin position="123"/>
        <end position="132"/>
    </location>
</feature>
<protein>
    <submittedName>
        <fullName evidence="2">Uncharacterized protein</fullName>
    </submittedName>
</protein>
<dbReference type="RefSeq" id="WP_143085744.1">
    <property type="nucleotide sequence ID" value="NZ_FOTC01000003.1"/>
</dbReference>
<accession>A0A1I4GBP0</accession>
<name>A0A1I4GBP0_9EURY</name>
<feature type="region of interest" description="Disordered" evidence="1">
    <location>
        <begin position="118"/>
        <end position="157"/>
    </location>
</feature>
<gene>
    <name evidence="2" type="ORF">SAMN04487950_3124</name>
</gene>
<evidence type="ECO:0000256" key="1">
    <source>
        <dbReference type="SAM" id="MobiDB-lite"/>
    </source>
</evidence>
<dbReference type="AlphaFoldDB" id="A0A1I4GBP0"/>
<reference evidence="3" key="1">
    <citation type="submission" date="2016-10" db="EMBL/GenBank/DDBJ databases">
        <authorList>
            <person name="Varghese N."/>
            <person name="Submissions S."/>
        </authorList>
    </citation>
    <scope>NUCLEOTIDE SEQUENCE [LARGE SCALE GENOMIC DNA]</scope>
    <source>
        <strain evidence="3">CGMCC 1.7738</strain>
    </source>
</reference>
<dbReference type="Proteomes" id="UP000199607">
    <property type="component" value="Unassembled WGS sequence"/>
</dbReference>
<keyword evidence="3" id="KW-1185">Reference proteome</keyword>
<sequence length="157" mass="16514">MLTGLFGLITAGGTLSTLSGTAVAHFPAELDVDVAPFVDSRPLPHPDRGFVRVAVTNVDDVDATSEASSYRFGAPEVVADGGGAEAVRACRVRDVDGDGVDDLVLWFRLRETGFSDESTTGELRWDRDESGDHGLSGTAEVSFRQTPPADSGVQDGC</sequence>
<organism evidence="2 3">
    <name type="scientific">Halogranum rubrum</name>
    <dbReference type="NCBI Taxonomy" id="553466"/>
    <lineage>
        <taxon>Archaea</taxon>
        <taxon>Methanobacteriati</taxon>
        <taxon>Methanobacteriota</taxon>
        <taxon>Stenosarchaea group</taxon>
        <taxon>Halobacteria</taxon>
        <taxon>Halobacteriales</taxon>
        <taxon>Haloferacaceae</taxon>
    </lineage>
</organism>
<dbReference type="STRING" id="553466.SAMN04487950_3124"/>
<evidence type="ECO:0000313" key="3">
    <source>
        <dbReference type="Proteomes" id="UP000199607"/>
    </source>
</evidence>
<evidence type="ECO:0000313" key="2">
    <source>
        <dbReference type="EMBL" id="SFL26571.1"/>
    </source>
</evidence>
<dbReference type="EMBL" id="FOTC01000003">
    <property type="protein sequence ID" value="SFL26571.1"/>
    <property type="molecule type" value="Genomic_DNA"/>
</dbReference>
<proteinExistence type="predicted"/>